<sequence>MAGSPALLLLLLCEYGSGLMGHLCQEDGGQRVKAFPLNHSQERASSENTLNSICEVFLWVRVAGTCLLLLTAITITITHCQ</sequence>
<accession>A0A2P4S9N0</accession>
<evidence type="ECO:0000256" key="11">
    <source>
        <dbReference type="ARBA" id="ARBA00023180"/>
    </source>
</evidence>
<comment type="subcellular location">
    <subcellularLocation>
        <location evidence="1">Cell membrane</location>
        <topology evidence="1">Single-pass type I membrane protein</topology>
    </subcellularLocation>
</comment>
<evidence type="ECO:0000256" key="15">
    <source>
        <dbReference type="SAM" id="SignalP"/>
    </source>
</evidence>
<keyword evidence="12" id="KW-0449">Lipoprotein</keyword>
<keyword evidence="7" id="KW-1064">Adaptive immunity</keyword>
<keyword evidence="10" id="KW-1015">Disulfide bond</keyword>
<dbReference type="GO" id="GO:0045065">
    <property type="term" value="P:cytotoxic T cell differentiation"/>
    <property type="evidence" value="ECO:0007669"/>
    <property type="project" value="TreeGrafter"/>
</dbReference>
<dbReference type="AlphaFoldDB" id="A0A2P4S9N0"/>
<keyword evidence="9" id="KW-0564">Palmitate</keyword>
<keyword evidence="5" id="KW-0391">Immunity</keyword>
<evidence type="ECO:0000256" key="1">
    <source>
        <dbReference type="ARBA" id="ARBA00004251"/>
    </source>
</evidence>
<proteinExistence type="predicted"/>
<comment type="caution">
    <text evidence="16">The sequence shown here is derived from an EMBL/GenBank/DDBJ whole genome shotgun (WGS) entry which is preliminary data.</text>
</comment>
<dbReference type="Proteomes" id="UP000237246">
    <property type="component" value="Unassembled WGS sequence"/>
</dbReference>
<keyword evidence="13" id="KW-0393">Immunoglobulin domain</keyword>
<feature type="transmembrane region" description="Helical" evidence="14">
    <location>
        <begin position="56"/>
        <end position="77"/>
    </location>
</feature>
<evidence type="ECO:0000313" key="16">
    <source>
        <dbReference type="EMBL" id="POI20809.1"/>
    </source>
</evidence>
<gene>
    <name evidence="16" type="ORF">CIB84_015444</name>
</gene>
<evidence type="ECO:0000256" key="6">
    <source>
        <dbReference type="ARBA" id="ARBA00022989"/>
    </source>
</evidence>
<feature type="non-terminal residue" evidence="16">
    <location>
        <position position="81"/>
    </location>
</feature>
<keyword evidence="3 14" id="KW-0812">Transmembrane</keyword>
<dbReference type="GO" id="GO:0009897">
    <property type="term" value="C:external side of plasma membrane"/>
    <property type="evidence" value="ECO:0007669"/>
    <property type="project" value="TreeGrafter"/>
</dbReference>
<organism evidence="16 17">
    <name type="scientific">Bambusicola thoracicus</name>
    <name type="common">Chinese bamboo-partridge</name>
    <name type="synonym">Perdix thoracica</name>
    <dbReference type="NCBI Taxonomy" id="9083"/>
    <lineage>
        <taxon>Eukaryota</taxon>
        <taxon>Metazoa</taxon>
        <taxon>Chordata</taxon>
        <taxon>Craniata</taxon>
        <taxon>Vertebrata</taxon>
        <taxon>Euteleostomi</taxon>
        <taxon>Archelosauria</taxon>
        <taxon>Archosauria</taxon>
        <taxon>Dinosauria</taxon>
        <taxon>Saurischia</taxon>
        <taxon>Theropoda</taxon>
        <taxon>Coelurosauria</taxon>
        <taxon>Aves</taxon>
        <taxon>Neognathae</taxon>
        <taxon>Galloanserae</taxon>
        <taxon>Galliformes</taxon>
        <taxon>Phasianidae</taxon>
        <taxon>Perdicinae</taxon>
        <taxon>Bambusicola</taxon>
    </lineage>
</organism>
<dbReference type="EMBL" id="PPHD01077757">
    <property type="protein sequence ID" value="POI20809.1"/>
    <property type="molecule type" value="Genomic_DNA"/>
</dbReference>
<evidence type="ECO:0000256" key="4">
    <source>
        <dbReference type="ARBA" id="ARBA00022729"/>
    </source>
</evidence>
<dbReference type="PANTHER" id="PTHR10441">
    <property type="entry name" value="CD8 ALPHA CHAIN"/>
    <property type="match status" value="1"/>
</dbReference>
<keyword evidence="4 15" id="KW-0732">Signal</keyword>
<feature type="signal peptide" evidence="15">
    <location>
        <begin position="1"/>
        <end position="18"/>
    </location>
</feature>
<evidence type="ECO:0000256" key="13">
    <source>
        <dbReference type="ARBA" id="ARBA00023319"/>
    </source>
</evidence>
<protein>
    <submittedName>
        <fullName evidence="16">Uncharacterized protein</fullName>
    </submittedName>
</protein>
<evidence type="ECO:0000256" key="2">
    <source>
        <dbReference type="ARBA" id="ARBA00022475"/>
    </source>
</evidence>
<evidence type="ECO:0000256" key="5">
    <source>
        <dbReference type="ARBA" id="ARBA00022859"/>
    </source>
</evidence>
<name>A0A2P4S9N0_BAMTH</name>
<reference evidence="16 17" key="1">
    <citation type="submission" date="2018-01" db="EMBL/GenBank/DDBJ databases">
        <title>Comparison of the Chinese Bamboo Partridge and Red Junglefowl genome sequences highlights the importance of demography in genome evolution.</title>
        <authorList>
            <person name="Tiley G.P."/>
            <person name="Kimball R.T."/>
            <person name="Braun E.L."/>
            <person name="Burleigh J.G."/>
        </authorList>
    </citation>
    <scope>NUCLEOTIDE SEQUENCE [LARGE SCALE GENOMIC DNA]</scope>
    <source>
        <strain evidence="16">RTK389</strain>
        <tissue evidence="16">Blood</tissue>
    </source>
</reference>
<dbReference type="PANTHER" id="PTHR10441:SF2">
    <property type="entry name" value="T-CELL SURFACE GLYCOPROTEIN CD8 ALPHA CHAIN"/>
    <property type="match status" value="1"/>
</dbReference>
<evidence type="ECO:0000256" key="9">
    <source>
        <dbReference type="ARBA" id="ARBA00023139"/>
    </source>
</evidence>
<keyword evidence="6 14" id="KW-1133">Transmembrane helix</keyword>
<dbReference type="InterPro" id="IPR015468">
    <property type="entry name" value="CD8_asu"/>
</dbReference>
<evidence type="ECO:0000256" key="3">
    <source>
        <dbReference type="ARBA" id="ARBA00022692"/>
    </source>
</evidence>
<keyword evidence="8 14" id="KW-0472">Membrane</keyword>
<evidence type="ECO:0000256" key="14">
    <source>
        <dbReference type="SAM" id="Phobius"/>
    </source>
</evidence>
<keyword evidence="11" id="KW-0325">Glycoprotein</keyword>
<dbReference type="GO" id="GO:0007166">
    <property type="term" value="P:cell surface receptor signaling pathway"/>
    <property type="evidence" value="ECO:0007669"/>
    <property type="project" value="TreeGrafter"/>
</dbReference>
<feature type="chain" id="PRO_5015104955" evidence="15">
    <location>
        <begin position="19"/>
        <end position="81"/>
    </location>
</feature>
<evidence type="ECO:0000256" key="10">
    <source>
        <dbReference type="ARBA" id="ARBA00023157"/>
    </source>
</evidence>
<keyword evidence="2" id="KW-1003">Cell membrane</keyword>
<dbReference type="GO" id="GO:0002456">
    <property type="term" value="P:T cell mediated immunity"/>
    <property type="evidence" value="ECO:0007669"/>
    <property type="project" value="TreeGrafter"/>
</dbReference>
<keyword evidence="17" id="KW-1185">Reference proteome</keyword>
<evidence type="ECO:0000313" key="17">
    <source>
        <dbReference type="Proteomes" id="UP000237246"/>
    </source>
</evidence>
<evidence type="ECO:0000256" key="7">
    <source>
        <dbReference type="ARBA" id="ARBA00023130"/>
    </source>
</evidence>
<evidence type="ECO:0000256" key="8">
    <source>
        <dbReference type="ARBA" id="ARBA00023136"/>
    </source>
</evidence>
<evidence type="ECO:0000256" key="12">
    <source>
        <dbReference type="ARBA" id="ARBA00023288"/>
    </source>
</evidence>